<organism evidence="9 10">
    <name type="scientific">Sphaerosporella brunnea</name>
    <dbReference type="NCBI Taxonomy" id="1250544"/>
    <lineage>
        <taxon>Eukaryota</taxon>
        <taxon>Fungi</taxon>
        <taxon>Dikarya</taxon>
        <taxon>Ascomycota</taxon>
        <taxon>Pezizomycotina</taxon>
        <taxon>Pezizomycetes</taxon>
        <taxon>Pezizales</taxon>
        <taxon>Pyronemataceae</taxon>
        <taxon>Sphaerosporella</taxon>
    </lineage>
</organism>
<reference evidence="9 10" key="1">
    <citation type="submission" date="2019-09" db="EMBL/GenBank/DDBJ databases">
        <title>Draft genome of the ectomycorrhizal ascomycete Sphaerosporella brunnea.</title>
        <authorList>
            <consortium name="DOE Joint Genome Institute"/>
            <person name="Benucci G.M."/>
            <person name="Marozzi G."/>
            <person name="Antonielli L."/>
            <person name="Sanchez S."/>
            <person name="Marco P."/>
            <person name="Wang X."/>
            <person name="Falini L.B."/>
            <person name="Barry K."/>
            <person name="Haridas S."/>
            <person name="Lipzen A."/>
            <person name="Labutti K."/>
            <person name="Grigoriev I.V."/>
            <person name="Murat C."/>
            <person name="Martin F."/>
            <person name="Albertini E."/>
            <person name="Donnini D."/>
            <person name="Bonito G."/>
        </authorList>
    </citation>
    <scope>NUCLEOTIDE SEQUENCE [LARGE SCALE GENOMIC DNA]</scope>
    <source>
        <strain evidence="9 10">Sb_GMNB300</strain>
    </source>
</reference>
<evidence type="ECO:0000313" key="10">
    <source>
        <dbReference type="Proteomes" id="UP000326924"/>
    </source>
</evidence>
<evidence type="ECO:0000313" key="9">
    <source>
        <dbReference type="EMBL" id="KAA8894494.1"/>
    </source>
</evidence>
<evidence type="ECO:0000256" key="4">
    <source>
        <dbReference type="ARBA" id="ARBA00023015"/>
    </source>
</evidence>
<protein>
    <recommendedName>
        <fullName evidence="2">RING-type E3 ubiquitin transferase</fullName>
        <ecNumber evidence="2">2.3.2.27</ecNumber>
    </recommendedName>
</protein>
<dbReference type="OrthoDB" id="444265at2759"/>
<keyword evidence="4" id="KW-0805">Transcription regulation</keyword>
<feature type="compositionally biased region" description="Basic and acidic residues" evidence="7">
    <location>
        <begin position="264"/>
        <end position="284"/>
    </location>
</feature>
<feature type="compositionally biased region" description="Basic and acidic residues" evidence="7">
    <location>
        <begin position="72"/>
        <end position="83"/>
    </location>
</feature>
<dbReference type="SMART" id="SM00184">
    <property type="entry name" value="RING"/>
    <property type="match status" value="1"/>
</dbReference>
<dbReference type="EC" id="2.3.2.27" evidence="2"/>
<comment type="catalytic activity">
    <reaction evidence="1">
        <text>S-ubiquitinyl-[E2 ubiquitin-conjugating enzyme]-L-cysteine + [acceptor protein]-L-lysine = [E2 ubiquitin-conjugating enzyme]-L-cysteine + N(6)-ubiquitinyl-[acceptor protein]-L-lysine.</text>
        <dbReference type="EC" id="2.3.2.27"/>
    </reaction>
</comment>
<evidence type="ECO:0000256" key="7">
    <source>
        <dbReference type="SAM" id="MobiDB-lite"/>
    </source>
</evidence>
<feature type="region of interest" description="Disordered" evidence="7">
    <location>
        <begin position="72"/>
        <end position="111"/>
    </location>
</feature>
<dbReference type="Gene3D" id="3.30.40.10">
    <property type="entry name" value="Zinc/RING finger domain, C3HC4 (zinc finger)"/>
    <property type="match status" value="1"/>
</dbReference>
<dbReference type="AlphaFoldDB" id="A0A5J5EGS7"/>
<keyword evidence="10" id="KW-1185">Reference proteome</keyword>
<dbReference type="SUPFAM" id="SSF57850">
    <property type="entry name" value="RING/U-box"/>
    <property type="match status" value="1"/>
</dbReference>
<keyword evidence="5" id="KW-0804">Transcription</keyword>
<comment type="caution">
    <text evidence="9">The sequence shown here is derived from an EMBL/GenBank/DDBJ whole genome shotgun (WGS) entry which is preliminary data.</text>
</comment>
<dbReference type="Pfam" id="PF13639">
    <property type="entry name" value="zf-RING_2"/>
    <property type="match status" value="1"/>
</dbReference>
<gene>
    <name evidence="9" type="ORF">FN846DRAFT_410132</name>
</gene>
<dbReference type="PANTHER" id="PTHR46077">
    <property type="entry name" value="E3 UBIQUITIN-PROTEIN LIGASE TOPORS"/>
    <property type="match status" value="1"/>
</dbReference>
<dbReference type="Proteomes" id="UP000326924">
    <property type="component" value="Unassembled WGS sequence"/>
</dbReference>
<evidence type="ECO:0000256" key="1">
    <source>
        <dbReference type="ARBA" id="ARBA00000900"/>
    </source>
</evidence>
<accession>A0A5J5EGS7</accession>
<dbReference type="PANTHER" id="PTHR46077:SF1">
    <property type="entry name" value="TOP1 BINDING ARGININE_SERINE RICH PROTEIN, E3 UBIQUITIN LIGASE"/>
    <property type="match status" value="1"/>
</dbReference>
<dbReference type="GO" id="GO:0000209">
    <property type="term" value="P:protein polyubiquitination"/>
    <property type="evidence" value="ECO:0007669"/>
    <property type="project" value="TreeGrafter"/>
</dbReference>
<dbReference type="InParanoid" id="A0A5J5EGS7"/>
<name>A0A5J5EGS7_9PEZI</name>
<dbReference type="EMBL" id="VXIS01000336">
    <property type="protein sequence ID" value="KAA8894494.1"/>
    <property type="molecule type" value="Genomic_DNA"/>
</dbReference>
<feature type="region of interest" description="Disordered" evidence="7">
    <location>
        <begin position="250"/>
        <end position="284"/>
    </location>
</feature>
<dbReference type="GO" id="GO:0008270">
    <property type="term" value="F:zinc ion binding"/>
    <property type="evidence" value="ECO:0007669"/>
    <property type="project" value="UniProtKB-KW"/>
</dbReference>
<evidence type="ECO:0000256" key="2">
    <source>
        <dbReference type="ARBA" id="ARBA00012483"/>
    </source>
</evidence>
<feature type="domain" description="RING-type" evidence="8">
    <location>
        <begin position="19"/>
        <end position="58"/>
    </location>
</feature>
<evidence type="ECO:0000256" key="5">
    <source>
        <dbReference type="ARBA" id="ARBA00023163"/>
    </source>
</evidence>
<sequence>MEPSIPASEESSRVPKNPCVICLEEISEQSIALPCRHPYDYICLLNWLELRQTCPLCNATVHTVEVVDKPSKKAIRHRIEPPRPKPAPRPPQSLSRGNRPQRRHWNNPPEPVSTDVAILRRRHVYRAKMRCLHVGNNRISRFRNFTPRMVRADEELQSRAKMFIRRELQVFEWTNENAEFIIEYILAVLKTVDLKSFTGAAEDMLTDFLGRENASIFCHELHAFLRSPFKSLEAFDGFMQYERSLPTTFDGEGLPIIPNGPKRRREENADRGDTEIPDARRRRR</sequence>
<keyword evidence="6" id="KW-0862">Zinc</keyword>
<dbReference type="InterPro" id="IPR013083">
    <property type="entry name" value="Znf_RING/FYVE/PHD"/>
</dbReference>
<evidence type="ECO:0000256" key="3">
    <source>
        <dbReference type="ARBA" id="ARBA00022679"/>
    </source>
</evidence>
<evidence type="ECO:0000259" key="8">
    <source>
        <dbReference type="PROSITE" id="PS50089"/>
    </source>
</evidence>
<proteinExistence type="predicted"/>
<keyword evidence="6" id="KW-0863">Zinc-finger</keyword>
<dbReference type="PROSITE" id="PS50089">
    <property type="entry name" value="ZF_RING_2"/>
    <property type="match status" value="1"/>
</dbReference>
<dbReference type="GO" id="GO:0061630">
    <property type="term" value="F:ubiquitin protein ligase activity"/>
    <property type="evidence" value="ECO:0007669"/>
    <property type="project" value="UniProtKB-EC"/>
</dbReference>
<dbReference type="GO" id="GO:0006513">
    <property type="term" value="P:protein monoubiquitination"/>
    <property type="evidence" value="ECO:0007669"/>
    <property type="project" value="TreeGrafter"/>
</dbReference>
<keyword evidence="3" id="KW-0808">Transferase</keyword>
<keyword evidence="6" id="KW-0479">Metal-binding</keyword>
<dbReference type="InterPro" id="IPR001841">
    <property type="entry name" value="Znf_RING"/>
</dbReference>
<evidence type="ECO:0000256" key="6">
    <source>
        <dbReference type="PROSITE-ProRule" id="PRU00175"/>
    </source>
</evidence>